<dbReference type="Proteomes" id="UP001187192">
    <property type="component" value="Unassembled WGS sequence"/>
</dbReference>
<dbReference type="InterPro" id="IPR046796">
    <property type="entry name" value="Transposase_32_dom"/>
</dbReference>
<comment type="caution">
    <text evidence="2">The sequence shown here is derived from an EMBL/GenBank/DDBJ whole genome shotgun (WGS) entry which is preliminary data.</text>
</comment>
<dbReference type="EMBL" id="BTGU01001446">
    <property type="protein sequence ID" value="GMN23245.1"/>
    <property type="molecule type" value="Genomic_DNA"/>
</dbReference>
<evidence type="ECO:0000313" key="2">
    <source>
        <dbReference type="EMBL" id="GMN23245.1"/>
    </source>
</evidence>
<dbReference type="Pfam" id="PF20167">
    <property type="entry name" value="Transposase_32"/>
    <property type="match status" value="1"/>
</dbReference>
<keyword evidence="3" id="KW-1185">Reference proteome</keyword>
<proteinExistence type="predicted"/>
<evidence type="ECO:0000313" key="3">
    <source>
        <dbReference type="Proteomes" id="UP001187192"/>
    </source>
</evidence>
<sequence>MKTINWHLGIVAYFDSKYLENNIKVWFNFINGRLYPTTHVSECSRERALALFAIASGMRMNVGAIINATILHAANINNVALPFSSLLTALFEKAGINTMDNSVCRPIQALDPNDIVRIWNNQQEEGNDEAVHSRASARSKSKALISDLHEMYQHHDERLKNIQAQLAYDLHWHQEHAEYQCNNPTFDFLIYKENLSLYYVCQYEAHDLI</sequence>
<name>A0AA88CMA0_FICCA</name>
<accession>A0AA88CMA0</accession>
<dbReference type="AlphaFoldDB" id="A0AA88CMA0"/>
<evidence type="ECO:0000259" key="1">
    <source>
        <dbReference type="Pfam" id="PF20167"/>
    </source>
</evidence>
<reference evidence="2" key="1">
    <citation type="submission" date="2023-07" db="EMBL/GenBank/DDBJ databases">
        <title>draft genome sequence of fig (Ficus carica).</title>
        <authorList>
            <person name="Takahashi T."/>
            <person name="Nishimura K."/>
        </authorList>
    </citation>
    <scope>NUCLEOTIDE SEQUENCE</scope>
</reference>
<feature type="domain" description="Putative plant transposon protein" evidence="1">
    <location>
        <begin position="14"/>
        <end position="96"/>
    </location>
</feature>
<gene>
    <name evidence="2" type="ORF">TIFTF001_040425</name>
</gene>
<organism evidence="2 3">
    <name type="scientific">Ficus carica</name>
    <name type="common">Common fig</name>
    <dbReference type="NCBI Taxonomy" id="3494"/>
    <lineage>
        <taxon>Eukaryota</taxon>
        <taxon>Viridiplantae</taxon>
        <taxon>Streptophyta</taxon>
        <taxon>Embryophyta</taxon>
        <taxon>Tracheophyta</taxon>
        <taxon>Spermatophyta</taxon>
        <taxon>Magnoliopsida</taxon>
        <taxon>eudicotyledons</taxon>
        <taxon>Gunneridae</taxon>
        <taxon>Pentapetalae</taxon>
        <taxon>rosids</taxon>
        <taxon>fabids</taxon>
        <taxon>Rosales</taxon>
        <taxon>Moraceae</taxon>
        <taxon>Ficeae</taxon>
        <taxon>Ficus</taxon>
    </lineage>
</organism>
<protein>
    <recommendedName>
        <fullName evidence="1">Putative plant transposon protein domain-containing protein</fullName>
    </recommendedName>
</protein>